<dbReference type="EMBL" id="VZCB01000079">
    <property type="protein sequence ID" value="MQN81269.1"/>
    <property type="molecule type" value="Genomic_DNA"/>
</dbReference>
<dbReference type="Proteomes" id="UP000480425">
    <property type="component" value="Unassembled WGS sequence"/>
</dbReference>
<reference evidence="3 4" key="1">
    <citation type="submission" date="2019-09" db="EMBL/GenBank/DDBJ databases">
        <title>Distinct polysaccharide growth profiles of human intestinal Prevotella copri isolates.</title>
        <authorList>
            <person name="Fehlner-Peach H."/>
            <person name="Magnabosco C."/>
            <person name="Raghavan V."/>
            <person name="Scher J.U."/>
            <person name="Tett A."/>
            <person name="Cox L.M."/>
            <person name="Gottsegen C."/>
            <person name="Watters A."/>
            <person name="Wiltshire- Gordon J.D."/>
            <person name="Segata N."/>
            <person name="Bonneau R."/>
            <person name="Littman D.R."/>
        </authorList>
    </citation>
    <scope>NUCLEOTIDE SEQUENCE [LARGE SCALE GENOMIC DNA]</scope>
    <source>
        <strain evidence="2">IA622</strain>
        <strain evidence="4">iA622</strain>
        <strain evidence="3">iAQ1179</strain>
        <strain evidence="1">IAQ1179</strain>
    </source>
</reference>
<sequence length="108" mass="11687">MKTSNAIKAMSSYPIPAATIENIIDEAGLDADADITREVRASNEFKKAKALTYAFLAEAPNITQGGISYTFNEDERSRFAKKSNSLLAELGEDEAGTDIPCGYIGEDF</sequence>
<dbReference type="OrthoDB" id="1122815at2"/>
<proteinExistence type="predicted"/>
<evidence type="ECO:0000313" key="2">
    <source>
        <dbReference type="EMBL" id="MQN81269.1"/>
    </source>
</evidence>
<evidence type="ECO:0000313" key="4">
    <source>
        <dbReference type="Proteomes" id="UP000480425"/>
    </source>
</evidence>
<gene>
    <name evidence="2" type="ORF">F7D73_09980</name>
    <name evidence="1" type="ORF">F7D95_13465</name>
</gene>
<dbReference type="Proteomes" id="UP000442105">
    <property type="component" value="Unassembled WGS sequence"/>
</dbReference>
<organism evidence="2 4">
    <name type="scientific">Segatella copri</name>
    <dbReference type="NCBI Taxonomy" id="165179"/>
    <lineage>
        <taxon>Bacteria</taxon>
        <taxon>Pseudomonadati</taxon>
        <taxon>Bacteroidota</taxon>
        <taxon>Bacteroidia</taxon>
        <taxon>Bacteroidales</taxon>
        <taxon>Prevotellaceae</taxon>
        <taxon>Segatella</taxon>
    </lineage>
</organism>
<accession>A0A646FYD5</accession>
<name>A0A646FYD5_9BACT</name>
<dbReference type="AlphaFoldDB" id="A0A646FYD5"/>
<evidence type="ECO:0000313" key="1">
    <source>
        <dbReference type="EMBL" id="MQN13778.1"/>
    </source>
</evidence>
<evidence type="ECO:0000313" key="3">
    <source>
        <dbReference type="Proteomes" id="UP000442105"/>
    </source>
</evidence>
<protein>
    <submittedName>
        <fullName evidence="2">Uncharacterized protein</fullName>
    </submittedName>
</protein>
<comment type="caution">
    <text evidence="2">The sequence shown here is derived from an EMBL/GenBank/DDBJ whole genome shotgun (WGS) entry which is preliminary data.</text>
</comment>
<dbReference type="RefSeq" id="WP_153081906.1">
    <property type="nucleotide sequence ID" value="NZ_VZCB01000079.1"/>
</dbReference>
<dbReference type="EMBL" id="VZCW01000343">
    <property type="protein sequence ID" value="MQN13778.1"/>
    <property type="molecule type" value="Genomic_DNA"/>
</dbReference>